<organism evidence="6 8">
    <name type="scientific">Legionella micdadei</name>
    <name type="common">Tatlockia micdadei</name>
    <dbReference type="NCBI Taxonomy" id="451"/>
    <lineage>
        <taxon>Bacteria</taxon>
        <taxon>Pseudomonadati</taxon>
        <taxon>Pseudomonadota</taxon>
        <taxon>Gammaproteobacteria</taxon>
        <taxon>Legionellales</taxon>
        <taxon>Legionellaceae</taxon>
        <taxon>Legionella</taxon>
    </lineage>
</organism>
<protein>
    <submittedName>
        <fullName evidence="7">Arginine transport system substrate-binding protein</fullName>
    </submittedName>
    <submittedName>
        <fullName evidence="6">Putative Bacterial extracellular solute-binding family protein</fullName>
    </submittedName>
</protein>
<proteinExistence type="inferred from homology"/>
<dbReference type="InterPro" id="IPR001638">
    <property type="entry name" value="Solute-binding_3/MltF_N"/>
</dbReference>
<dbReference type="PANTHER" id="PTHR35936">
    <property type="entry name" value="MEMBRANE-BOUND LYTIC MUREIN TRANSGLYCOSYLASE F"/>
    <property type="match status" value="1"/>
</dbReference>
<sequence length="244" mass="27592">MKIKIHLLVWLFCFSLNNTVYATIKVGTVFFYPPFVMSTGDGFDIDLMHVICHRLQETCQFFPMNYNQLFTSIDTGKIDIAIAGIAISPERQAKYVFSLPYVLSKGQFLISKNSNIHAIEDLKGKKVGVIKGEQEGSAIYNFLLHNFNEQFQIEQFNDMEDLITAVNDGEVTAAFLHRSAANYWVQNGGSQFKTLGNPFTYGDGIGIMALPVNASLIQRFNQQLQAMEEDNSYVNLYSLYFGNE</sequence>
<name>A0A098GJ16_LEGMI</name>
<dbReference type="STRING" id="451.B6N58_02470"/>
<dbReference type="Proteomes" id="UP000182998">
    <property type="component" value="Unassembled WGS sequence"/>
</dbReference>
<dbReference type="EMBL" id="LN614830">
    <property type="protein sequence ID" value="CEG62002.1"/>
    <property type="molecule type" value="Genomic_DNA"/>
</dbReference>
<accession>A0A098GJ16</accession>
<dbReference type="KEGG" id="tmc:LMI_2750"/>
<evidence type="ECO:0000256" key="4">
    <source>
        <dbReference type="RuleBase" id="RU003744"/>
    </source>
</evidence>
<reference evidence="8" key="2">
    <citation type="submission" date="2014-09" db="EMBL/GenBank/DDBJ databases">
        <authorList>
            <person name="Gomez-Valero L."/>
        </authorList>
    </citation>
    <scope>NUCLEOTIDE SEQUENCE [LARGE SCALE GENOMIC DNA]</scope>
    <source>
        <strain evidence="8">ATCC33218</strain>
    </source>
</reference>
<dbReference type="AlphaFoldDB" id="A0A098GJ16"/>
<dbReference type="GO" id="GO:0030313">
    <property type="term" value="C:cell envelope"/>
    <property type="evidence" value="ECO:0007669"/>
    <property type="project" value="UniProtKB-SubCell"/>
</dbReference>
<evidence type="ECO:0000313" key="9">
    <source>
        <dbReference type="Proteomes" id="UP000182998"/>
    </source>
</evidence>
<dbReference type="RefSeq" id="WP_045100141.1">
    <property type="nucleotide sequence ID" value="NZ_CP020614.1"/>
</dbReference>
<evidence type="ECO:0000256" key="1">
    <source>
        <dbReference type="ARBA" id="ARBA00004196"/>
    </source>
</evidence>
<evidence type="ECO:0000313" key="7">
    <source>
        <dbReference type="EMBL" id="SCY76977.1"/>
    </source>
</evidence>
<evidence type="ECO:0000313" key="8">
    <source>
        <dbReference type="Proteomes" id="UP000032414"/>
    </source>
</evidence>
<evidence type="ECO:0000256" key="2">
    <source>
        <dbReference type="ARBA" id="ARBA00010333"/>
    </source>
</evidence>
<dbReference type="SUPFAM" id="SSF53850">
    <property type="entry name" value="Periplasmic binding protein-like II"/>
    <property type="match status" value="1"/>
</dbReference>
<dbReference type="PANTHER" id="PTHR35936:SF19">
    <property type="entry name" value="AMINO-ACID-BINDING PROTEIN YXEM-RELATED"/>
    <property type="match status" value="1"/>
</dbReference>
<dbReference type="Gene3D" id="3.40.190.10">
    <property type="entry name" value="Periplasmic binding protein-like II"/>
    <property type="match status" value="2"/>
</dbReference>
<keyword evidence="3" id="KW-0732">Signal</keyword>
<comment type="subcellular location">
    <subcellularLocation>
        <location evidence="1">Cell envelope</location>
    </subcellularLocation>
</comment>
<gene>
    <name evidence="6" type="ORF">LMI_2750</name>
    <name evidence="7" type="ORF">SAMN02982997_02843</name>
</gene>
<dbReference type="OrthoDB" id="5650375at2"/>
<reference evidence="7 9" key="3">
    <citation type="submission" date="2016-10" db="EMBL/GenBank/DDBJ databases">
        <authorList>
            <person name="Varghese N."/>
            <person name="Submissions S."/>
        </authorList>
    </citation>
    <scope>NUCLEOTIDE SEQUENCE [LARGE SCALE GENOMIC DNA]</scope>
    <source>
        <strain evidence="7 9">ATCC 33218</strain>
    </source>
</reference>
<evidence type="ECO:0000256" key="3">
    <source>
        <dbReference type="ARBA" id="ARBA00022729"/>
    </source>
</evidence>
<comment type="similarity">
    <text evidence="2 4">Belongs to the bacterial solute-binding protein 3 family.</text>
</comment>
<dbReference type="Pfam" id="PF00497">
    <property type="entry name" value="SBP_bac_3"/>
    <property type="match status" value="1"/>
</dbReference>
<dbReference type="SMART" id="SM00062">
    <property type="entry name" value="PBPb"/>
    <property type="match status" value="1"/>
</dbReference>
<evidence type="ECO:0000259" key="5">
    <source>
        <dbReference type="SMART" id="SM00062"/>
    </source>
</evidence>
<dbReference type="PROSITE" id="PS01039">
    <property type="entry name" value="SBP_BACTERIAL_3"/>
    <property type="match status" value="1"/>
</dbReference>
<feature type="domain" description="Solute-binding protein family 3/N-terminal" evidence="5">
    <location>
        <begin position="23"/>
        <end position="244"/>
    </location>
</feature>
<keyword evidence="9" id="KW-1185">Reference proteome</keyword>
<evidence type="ECO:0000313" key="6">
    <source>
        <dbReference type="EMBL" id="CEG62002.1"/>
    </source>
</evidence>
<dbReference type="Proteomes" id="UP000032414">
    <property type="component" value="Chromosome I"/>
</dbReference>
<dbReference type="EMBL" id="FMVN01000018">
    <property type="protein sequence ID" value="SCY76977.1"/>
    <property type="molecule type" value="Genomic_DNA"/>
</dbReference>
<reference evidence="6" key="1">
    <citation type="submission" date="2014-09" db="EMBL/GenBank/DDBJ databases">
        <authorList>
            <person name="GOMEZ-VALERO Laura"/>
        </authorList>
    </citation>
    <scope>NUCLEOTIDE SEQUENCE</scope>
    <source>
        <strain evidence="6">ATCC33218</strain>
    </source>
</reference>
<dbReference type="PATRIC" id="fig|451.8.peg.731"/>
<dbReference type="InterPro" id="IPR018313">
    <property type="entry name" value="SBP_3_CS"/>
</dbReference>
<dbReference type="HOGENOM" id="CLU_019602_18_0_6"/>